<dbReference type="EC" id="2.5.1.-" evidence="4"/>
<dbReference type="PROSITE" id="PS01066">
    <property type="entry name" value="UPP_SYNTHASE"/>
    <property type="match status" value="1"/>
</dbReference>
<keyword evidence="3" id="KW-0460">Magnesium</keyword>
<dbReference type="GO" id="GO:0005811">
    <property type="term" value="C:lipid droplet"/>
    <property type="evidence" value="ECO:0007669"/>
    <property type="project" value="TreeGrafter"/>
</dbReference>
<sequence>MALQLISSSLGWISTKAESKARHGLISVLSAGPVPKHVAFILDGNRRYARSKHKAIKDGHYEGFWALRKMLEVCMNLGVKCVSAYVFSIENFKRSPEEVEALMDLAEEKLLEFARQGEILDKYGIRLVVVGRWELLPERVQVAARKALDRTQHNENRAIFNMCFPYTSREEIANAVQETIRERLEDDSLDEKITVEDLEAHLRTAGSPPLDILIRTSGVKRLSDYMLWQCSEDTQIQFSSKYWPDFGFWDFIPIILDYQRKVWATQP</sequence>
<dbReference type="PANTHER" id="PTHR10291">
    <property type="entry name" value="DEHYDRODOLICHYL DIPHOSPHATE SYNTHASE FAMILY MEMBER"/>
    <property type="match status" value="1"/>
</dbReference>
<dbReference type="GO" id="GO:0045547">
    <property type="term" value="F:ditrans,polycis-polyprenyl diphosphate synthase [(2E,6E)-farnesyl diphosphate specific] activity"/>
    <property type="evidence" value="ECO:0007669"/>
    <property type="project" value="TreeGrafter"/>
</dbReference>
<dbReference type="CDD" id="cd00475">
    <property type="entry name" value="Cis_IPPS"/>
    <property type="match status" value="1"/>
</dbReference>
<dbReference type="InterPro" id="IPR001441">
    <property type="entry name" value="UPP_synth-like"/>
</dbReference>
<reference evidence="5 6" key="1">
    <citation type="submission" date="2019-01" db="EMBL/GenBank/DDBJ databases">
        <title>Draft genome sequences of three monokaryotic isolates of the white-rot basidiomycete fungus Dichomitus squalens.</title>
        <authorList>
            <consortium name="DOE Joint Genome Institute"/>
            <person name="Lopez S.C."/>
            <person name="Andreopoulos B."/>
            <person name="Pangilinan J."/>
            <person name="Lipzen A."/>
            <person name="Riley R."/>
            <person name="Ahrendt S."/>
            <person name="Ng V."/>
            <person name="Barry K."/>
            <person name="Daum C."/>
            <person name="Grigoriev I.V."/>
            <person name="Hilden K.S."/>
            <person name="Makela M.R."/>
            <person name="de Vries R.P."/>
        </authorList>
    </citation>
    <scope>NUCLEOTIDE SEQUENCE [LARGE SCALE GENOMIC DNA]</scope>
    <source>
        <strain evidence="5 6">CBS 464.89</strain>
    </source>
</reference>
<dbReference type="SUPFAM" id="SSF64005">
    <property type="entry name" value="Undecaprenyl diphosphate synthase"/>
    <property type="match status" value="1"/>
</dbReference>
<evidence type="ECO:0000256" key="2">
    <source>
        <dbReference type="ARBA" id="ARBA00022679"/>
    </source>
</evidence>
<dbReference type="HAMAP" id="MF_01139">
    <property type="entry name" value="ISPT"/>
    <property type="match status" value="1"/>
</dbReference>
<dbReference type="EMBL" id="ML145084">
    <property type="protein sequence ID" value="TBU65606.1"/>
    <property type="molecule type" value="Genomic_DNA"/>
</dbReference>
<name>A0A4Q9QED2_9APHY</name>
<dbReference type="InterPro" id="IPR018520">
    <property type="entry name" value="UPP_synth-like_CS"/>
</dbReference>
<dbReference type="InterPro" id="IPR036424">
    <property type="entry name" value="UPP_synth-like_sf"/>
</dbReference>
<dbReference type="GO" id="GO:0016020">
    <property type="term" value="C:membrane"/>
    <property type="evidence" value="ECO:0007669"/>
    <property type="project" value="TreeGrafter"/>
</dbReference>
<dbReference type="NCBIfam" id="TIGR00055">
    <property type="entry name" value="uppS"/>
    <property type="match status" value="1"/>
</dbReference>
<organism evidence="5 6">
    <name type="scientific">Dichomitus squalens</name>
    <dbReference type="NCBI Taxonomy" id="114155"/>
    <lineage>
        <taxon>Eukaryota</taxon>
        <taxon>Fungi</taxon>
        <taxon>Dikarya</taxon>
        <taxon>Basidiomycota</taxon>
        <taxon>Agaricomycotina</taxon>
        <taxon>Agaricomycetes</taxon>
        <taxon>Polyporales</taxon>
        <taxon>Polyporaceae</taxon>
        <taxon>Dichomitus</taxon>
    </lineage>
</organism>
<proteinExistence type="inferred from homology"/>
<dbReference type="GO" id="GO:0005783">
    <property type="term" value="C:endoplasmic reticulum"/>
    <property type="evidence" value="ECO:0007669"/>
    <property type="project" value="TreeGrafter"/>
</dbReference>
<accession>A0A4Q9QED2</accession>
<dbReference type="PANTHER" id="PTHR10291:SF43">
    <property type="entry name" value="DEHYDRODOLICHYL DIPHOSPHATE SYNTHASE COMPLEX SUBUNIT DHDDS"/>
    <property type="match status" value="1"/>
</dbReference>
<dbReference type="AlphaFoldDB" id="A0A4Q9QED2"/>
<dbReference type="GO" id="GO:1904423">
    <property type="term" value="C:dehydrodolichyl diphosphate synthase complex"/>
    <property type="evidence" value="ECO:0007669"/>
    <property type="project" value="TreeGrafter"/>
</dbReference>
<evidence type="ECO:0000256" key="4">
    <source>
        <dbReference type="RuleBase" id="RU363018"/>
    </source>
</evidence>
<evidence type="ECO:0000256" key="1">
    <source>
        <dbReference type="ARBA" id="ARBA00005432"/>
    </source>
</evidence>
<evidence type="ECO:0000313" key="6">
    <source>
        <dbReference type="Proteomes" id="UP000292082"/>
    </source>
</evidence>
<dbReference type="STRING" id="114155.A0A4Q9QED2"/>
<evidence type="ECO:0000313" key="5">
    <source>
        <dbReference type="EMBL" id="TBU65606.1"/>
    </source>
</evidence>
<dbReference type="Gene3D" id="3.40.1180.10">
    <property type="entry name" value="Decaprenyl diphosphate synthase-like"/>
    <property type="match status" value="1"/>
</dbReference>
<comment type="similarity">
    <text evidence="1 4">Belongs to the UPP synthase family.</text>
</comment>
<dbReference type="Proteomes" id="UP000292082">
    <property type="component" value="Unassembled WGS sequence"/>
</dbReference>
<gene>
    <name evidence="5" type="ORF">BD310DRAFT_803313</name>
</gene>
<dbReference type="GO" id="GO:0016094">
    <property type="term" value="P:polyprenol biosynthetic process"/>
    <property type="evidence" value="ECO:0007669"/>
    <property type="project" value="TreeGrafter"/>
</dbReference>
<evidence type="ECO:0000256" key="3">
    <source>
        <dbReference type="ARBA" id="ARBA00022842"/>
    </source>
</evidence>
<keyword evidence="6" id="KW-1185">Reference proteome</keyword>
<dbReference type="FunFam" id="3.40.1180.10:FF:000005">
    <property type="entry name" value="Alkyl transferase"/>
    <property type="match status" value="1"/>
</dbReference>
<keyword evidence="2 4" id="KW-0808">Transferase</keyword>
<protein>
    <recommendedName>
        <fullName evidence="4">Alkyl transferase</fullName>
        <ecNumber evidence="4">2.5.1.-</ecNumber>
    </recommendedName>
</protein>
<dbReference type="Pfam" id="PF01255">
    <property type="entry name" value="Prenyltransf"/>
    <property type="match status" value="1"/>
</dbReference>